<name>A0A182W7R7_9DIPT</name>
<dbReference type="InterPro" id="IPR000595">
    <property type="entry name" value="cNMP-bd_dom"/>
</dbReference>
<protein>
    <recommendedName>
        <fullName evidence="2">Cyclic nucleotide-binding domain-containing protein</fullName>
    </recommendedName>
</protein>
<evidence type="ECO:0000259" key="2">
    <source>
        <dbReference type="PROSITE" id="PS50042"/>
    </source>
</evidence>
<dbReference type="GO" id="GO:0003254">
    <property type="term" value="P:regulation of membrane depolarization"/>
    <property type="evidence" value="ECO:0007669"/>
    <property type="project" value="TreeGrafter"/>
</dbReference>
<evidence type="ECO:0000256" key="1">
    <source>
        <dbReference type="SAM" id="Phobius"/>
    </source>
</evidence>
<evidence type="ECO:0000313" key="3">
    <source>
        <dbReference type="EnsemblMetazoa" id="AMIN006390-PA"/>
    </source>
</evidence>
<dbReference type="SUPFAM" id="SSF51206">
    <property type="entry name" value="cAMP-binding domain-like"/>
    <property type="match status" value="1"/>
</dbReference>
<dbReference type="Gene3D" id="2.60.120.10">
    <property type="entry name" value="Jelly Rolls"/>
    <property type="match status" value="1"/>
</dbReference>
<dbReference type="InterPro" id="IPR051413">
    <property type="entry name" value="K/Na_HCN_channel"/>
</dbReference>
<feature type="transmembrane region" description="Helical" evidence="1">
    <location>
        <begin position="194"/>
        <end position="212"/>
    </location>
</feature>
<dbReference type="InterPro" id="IPR018490">
    <property type="entry name" value="cNMP-bd_dom_sf"/>
</dbReference>
<dbReference type="Proteomes" id="UP000075920">
    <property type="component" value="Unassembled WGS sequence"/>
</dbReference>
<dbReference type="SMART" id="SM00100">
    <property type="entry name" value="cNMP"/>
    <property type="match status" value="1"/>
</dbReference>
<dbReference type="CDD" id="cd00038">
    <property type="entry name" value="CAP_ED"/>
    <property type="match status" value="1"/>
</dbReference>
<dbReference type="GO" id="GO:0005249">
    <property type="term" value="F:voltage-gated potassium channel activity"/>
    <property type="evidence" value="ECO:0007669"/>
    <property type="project" value="TreeGrafter"/>
</dbReference>
<feature type="transmembrane region" description="Helical" evidence="1">
    <location>
        <begin position="246"/>
        <end position="265"/>
    </location>
</feature>
<reference evidence="3" key="2">
    <citation type="submission" date="2020-05" db="UniProtKB">
        <authorList>
            <consortium name="EnsemblMetazoa"/>
        </authorList>
    </citation>
    <scope>IDENTIFICATION</scope>
    <source>
        <strain evidence="3">MINIMUS1</strain>
    </source>
</reference>
<organism evidence="3 4">
    <name type="scientific">Anopheles minimus</name>
    <dbReference type="NCBI Taxonomy" id="112268"/>
    <lineage>
        <taxon>Eukaryota</taxon>
        <taxon>Metazoa</taxon>
        <taxon>Ecdysozoa</taxon>
        <taxon>Arthropoda</taxon>
        <taxon>Hexapoda</taxon>
        <taxon>Insecta</taxon>
        <taxon>Pterygota</taxon>
        <taxon>Neoptera</taxon>
        <taxon>Endopterygota</taxon>
        <taxon>Diptera</taxon>
        <taxon>Nematocera</taxon>
        <taxon>Culicoidea</taxon>
        <taxon>Culicidae</taxon>
        <taxon>Anophelinae</taxon>
        <taxon>Anopheles</taxon>
    </lineage>
</organism>
<feature type="transmembrane region" description="Helical" evidence="1">
    <location>
        <begin position="91"/>
        <end position="111"/>
    </location>
</feature>
<dbReference type="GO" id="GO:0098855">
    <property type="term" value="C:HCN channel complex"/>
    <property type="evidence" value="ECO:0007669"/>
    <property type="project" value="TreeGrafter"/>
</dbReference>
<dbReference type="PROSITE" id="PS50042">
    <property type="entry name" value="CNMP_BINDING_3"/>
    <property type="match status" value="1"/>
</dbReference>
<dbReference type="PANTHER" id="PTHR45689:SF14">
    <property type="entry name" value="CYCLIC NUCLEOTIDE-GATED CATION CHANNEL SUBUNIT A-LIKE PROTEIN"/>
    <property type="match status" value="1"/>
</dbReference>
<dbReference type="VEuPathDB" id="VectorBase:AMIN006390"/>
<dbReference type="GO" id="GO:0035725">
    <property type="term" value="P:sodium ion transmembrane transport"/>
    <property type="evidence" value="ECO:0007669"/>
    <property type="project" value="TreeGrafter"/>
</dbReference>
<keyword evidence="1" id="KW-1133">Transmembrane helix</keyword>
<dbReference type="InterPro" id="IPR014710">
    <property type="entry name" value="RmlC-like_jellyroll"/>
</dbReference>
<dbReference type="AlphaFoldDB" id="A0A182W7R7"/>
<dbReference type="Pfam" id="PF00027">
    <property type="entry name" value="cNMP_binding"/>
    <property type="match status" value="1"/>
</dbReference>
<dbReference type="PANTHER" id="PTHR45689">
    <property type="entry name" value="I[[H]] CHANNEL, ISOFORM E"/>
    <property type="match status" value="1"/>
</dbReference>
<proteinExistence type="predicted"/>
<evidence type="ECO:0000313" key="4">
    <source>
        <dbReference type="Proteomes" id="UP000075920"/>
    </source>
</evidence>
<dbReference type="STRING" id="112268.A0A182W7R7"/>
<accession>A0A182W7R7</accession>
<sequence>MSSKGHRCSLPAVLRSGDSVTHLPPILPGTTLASRILRHIRTLLLLSPDHPETRIYYRSRTKIAAENARLVRELPPFIIHPFSTFRKCWEMLMYFVLTLHLVTLAFVFAFAPHLPYKALWRIQLFDCVLCAMLGSEFVLKLATGYVSQGEVILEPSRIVRYRLRWWNVANRMLLFVPYVLLLDELVRAFYQDAVAAYLCLVIYLYLLCIWRFRSINWYFGTVARSLFNLSEKQIRYLEPIMDTLHVLHWTSCLLYVVPLLTLSLLGNNQFEASFLVDVLWSHDQHRDAVLYPITHRSRLTLDNNFQEYFQEHLPKSSECGEFIVARLHDVEQNVSVTYRYLRAMMITLKISVQGGHSLSVANDFLHEWTQSLLLLGGWIWSTYILLLLIRTIITSDASETQYDEILNEIDAFCRRMRLGDRISRKMIRHFACHYRMHYFDVRPIRIQASDNLRRTVLMEIAFQPFLARCDVFHDLPPYVLQDIADELRFGIYLEQDTIIEAGSMANSMYFLPVGTAAVYTPDGVELGHLIDGANFGAIALFRKDAKRTVSVVALEVCEVYRLERDSFQKLVKPHSYLLGQLCEEAELLPLDQLLPLKKFCEEEELPLMLLTSRRIVAYKPADDFMRALIAVIRRVPDLMRTLCRRRIAASTAAFIIPKQNNDLSLNAPLVPLKSSIYL</sequence>
<keyword evidence="4" id="KW-1185">Reference proteome</keyword>
<reference evidence="4" key="1">
    <citation type="submission" date="2013-03" db="EMBL/GenBank/DDBJ databases">
        <title>The Genome Sequence of Anopheles minimus MINIMUS1.</title>
        <authorList>
            <consortium name="The Broad Institute Genomics Platform"/>
            <person name="Neafsey D.E."/>
            <person name="Walton C."/>
            <person name="Walker B."/>
            <person name="Young S.K."/>
            <person name="Zeng Q."/>
            <person name="Gargeya S."/>
            <person name="Fitzgerald M."/>
            <person name="Haas B."/>
            <person name="Abouelleil A."/>
            <person name="Allen A.W."/>
            <person name="Alvarado L."/>
            <person name="Arachchi H.M."/>
            <person name="Berlin A.M."/>
            <person name="Chapman S.B."/>
            <person name="Gainer-Dewar J."/>
            <person name="Goldberg J."/>
            <person name="Griggs A."/>
            <person name="Gujja S."/>
            <person name="Hansen M."/>
            <person name="Howarth C."/>
            <person name="Imamovic A."/>
            <person name="Ireland A."/>
            <person name="Larimer J."/>
            <person name="McCowan C."/>
            <person name="Murphy C."/>
            <person name="Pearson M."/>
            <person name="Poon T.W."/>
            <person name="Priest M."/>
            <person name="Roberts A."/>
            <person name="Saif S."/>
            <person name="Shea T."/>
            <person name="Sisk P."/>
            <person name="Sykes S."/>
            <person name="Wortman J."/>
            <person name="Nusbaum C."/>
            <person name="Birren B."/>
        </authorList>
    </citation>
    <scope>NUCLEOTIDE SEQUENCE [LARGE SCALE GENOMIC DNA]</scope>
    <source>
        <strain evidence="4">MINIMUS1</strain>
    </source>
</reference>
<feature type="domain" description="Cyclic nucleotide-binding" evidence="2">
    <location>
        <begin position="471"/>
        <end position="571"/>
    </location>
</feature>
<keyword evidence="1" id="KW-0812">Transmembrane</keyword>
<keyword evidence="1" id="KW-0472">Membrane</keyword>
<dbReference type="Gene3D" id="1.10.287.630">
    <property type="entry name" value="Helix hairpin bin"/>
    <property type="match status" value="1"/>
</dbReference>
<dbReference type="EnsemblMetazoa" id="AMIN006390-RA">
    <property type="protein sequence ID" value="AMIN006390-PA"/>
    <property type="gene ID" value="AMIN006390"/>
</dbReference>